<protein>
    <submittedName>
        <fullName evidence="1">DUF2252 domain-containing protein</fullName>
    </submittedName>
</protein>
<comment type="caution">
    <text evidence="1">The sequence shown here is derived from an EMBL/GenBank/DDBJ whole genome shotgun (WGS) entry which is preliminary data.</text>
</comment>
<organism evidence="1 2">
    <name type="scientific">Methylobacterium oryzihabitans</name>
    <dbReference type="NCBI Taxonomy" id="2499852"/>
    <lineage>
        <taxon>Bacteria</taxon>
        <taxon>Pseudomonadati</taxon>
        <taxon>Pseudomonadota</taxon>
        <taxon>Alphaproteobacteria</taxon>
        <taxon>Hyphomicrobiales</taxon>
        <taxon>Methylobacteriaceae</taxon>
        <taxon>Methylobacterium</taxon>
    </lineage>
</organism>
<accession>A0A3S2W7S7</accession>
<keyword evidence="2" id="KW-1185">Reference proteome</keyword>
<dbReference type="SUPFAM" id="SSF56112">
    <property type="entry name" value="Protein kinase-like (PK-like)"/>
    <property type="match status" value="1"/>
</dbReference>
<dbReference type="InterPro" id="IPR011009">
    <property type="entry name" value="Kinase-like_dom_sf"/>
</dbReference>
<dbReference type="AlphaFoldDB" id="A0A3S2W7S7"/>
<evidence type="ECO:0000313" key="1">
    <source>
        <dbReference type="EMBL" id="RVU15805.1"/>
    </source>
</evidence>
<gene>
    <name evidence="1" type="ORF">EOE48_18590</name>
</gene>
<dbReference type="InterPro" id="IPR018721">
    <property type="entry name" value="DUF2252"/>
</dbReference>
<proteinExistence type="predicted"/>
<reference evidence="1 2" key="1">
    <citation type="submission" date="2019-01" db="EMBL/GenBank/DDBJ databases">
        <authorList>
            <person name="Chen W.-M."/>
        </authorList>
    </citation>
    <scope>NUCLEOTIDE SEQUENCE [LARGE SCALE GENOMIC DNA]</scope>
    <source>
        <strain evidence="1 2">TER-1</strain>
    </source>
</reference>
<dbReference type="EMBL" id="SACP01000019">
    <property type="protein sequence ID" value="RVU15805.1"/>
    <property type="molecule type" value="Genomic_DNA"/>
</dbReference>
<dbReference type="Pfam" id="PF10009">
    <property type="entry name" value="DUF2252"/>
    <property type="match status" value="2"/>
</dbReference>
<dbReference type="RefSeq" id="WP_127731881.1">
    <property type="nucleotide sequence ID" value="NZ_SACP01000019.1"/>
</dbReference>
<dbReference type="PANTHER" id="PTHR39441">
    <property type="entry name" value="DUF2252 DOMAIN-CONTAINING PROTEIN"/>
    <property type="match status" value="1"/>
</dbReference>
<sequence>MPHHDEPSFRKDTRAYLRFAKGYCPLAKADLKLKAHKMALAPFPFLRGSFYRWPHQFAVVADEVRRAPRLLCVGDIHLENFGTWRDADGRLAWGVNDFDEATTLPFTSDLVRLAVSAALEVHRAPGFRLGAAECADTLLEGYVAHLKFGPDPFILEDRHGWLRDLATADGAEARAFWRKLLAQEAVAETELPEEPRTLLRGALPEGTRGVRFFRRVAGLGSLGRPRFVAVGEWCGGLTAREVKAAVPSAVHMHEDGRRDPTAEGRRLVAAACRAPDPALVLRGDWVLRRLSPEARKVEIEEIEHAPDQRHLLHAMGRELANVHLGSAGGAGPLRGFLDTLPDHWLRHAAALAAERVREDHDALRRHLAKKAQA</sequence>
<evidence type="ECO:0000313" key="2">
    <source>
        <dbReference type="Proteomes" id="UP000286997"/>
    </source>
</evidence>
<dbReference type="PANTHER" id="PTHR39441:SF1">
    <property type="entry name" value="DUF2252 DOMAIN-CONTAINING PROTEIN"/>
    <property type="match status" value="1"/>
</dbReference>
<dbReference type="OrthoDB" id="1491115at2"/>
<dbReference type="Proteomes" id="UP000286997">
    <property type="component" value="Unassembled WGS sequence"/>
</dbReference>
<name>A0A3S2W7S7_9HYPH</name>